<evidence type="ECO:0000313" key="1">
    <source>
        <dbReference type="EMBL" id="CAG8734795.1"/>
    </source>
</evidence>
<dbReference type="EMBL" id="CAJVPW010035015">
    <property type="protein sequence ID" value="CAG8734795.1"/>
    <property type="molecule type" value="Genomic_DNA"/>
</dbReference>
<accession>A0ACA9Q2F6</accession>
<feature type="non-terminal residue" evidence="1">
    <location>
        <position position="81"/>
    </location>
</feature>
<gene>
    <name evidence="1" type="ORF">SPELUC_LOCUS13371</name>
</gene>
<keyword evidence="2" id="KW-1185">Reference proteome</keyword>
<name>A0ACA9Q2F6_9GLOM</name>
<organism evidence="1 2">
    <name type="scientific">Cetraspora pellucida</name>
    <dbReference type="NCBI Taxonomy" id="1433469"/>
    <lineage>
        <taxon>Eukaryota</taxon>
        <taxon>Fungi</taxon>
        <taxon>Fungi incertae sedis</taxon>
        <taxon>Mucoromycota</taxon>
        <taxon>Glomeromycotina</taxon>
        <taxon>Glomeromycetes</taxon>
        <taxon>Diversisporales</taxon>
        <taxon>Gigasporaceae</taxon>
        <taxon>Cetraspora</taxon>
    </lineage>
</organism>
<sequence>MTYKTEKLNGVKNYKKFVENSYCGESAFSPKKSLLKDYISYKVKQGKTNIKSMNQYMRNIKAHNKSFKNHWDCAFDDIINE</sequence>
<protein>
    <submittedName>
        <fullName evidence="1">3291_t:CDS:1</fullName>
    </submittedName>
</protein>
<comment type="caution">
    <text evidence="1">The sequence shown here is derived from an EMBL/GenBank/DDBJ whole genome shotgun (WGS) entry which is preliminary data.</text>
</comment>
<evidence type="ECO:0000313" key="2">
    <source>
        <dbReference type="Proteomes" id="UP000789366"/>
    </source>
</evidence>
<dbReference type="Proteomes" id="UP000789366">
    <property type="component" value="Unassembled WGS sequence"/>
</dbReference>
<proteinExistence type="predicted"/>
<reference evidence="1" key="1">
    <citation type="submission" date="2021-06" db="EMBL/GenBank/DDBJ databases">
        <authorList>
            <person name="Kallberg Y."/>
            <person name="Tangrot J."/>
            <person name="Rosling A."/>
        </authorList>
    </citation>
    <scope>NUCLEOTIDE SEQUENCE</scope>
    <source>
        <strain evidence="1">28 12/20/2015</strain>
    </source>
</reference>